<reference evidence="9" key="1">
    <citation type="submission" date="2012-03" db="EMBL/GenBank/DDBJ databases">
        <title>Functional metagenomics reveals considerable lignocellulase gene clusters in the gut microbiome of a wood-feeding higher termite.</title>
        <authorList>
            <person name="Liu N."/>
        </authorList>
    </citation>
    <scope>NUCLEOTIDE SEQUENCE</scope>
</reference>
<proteinExistence type="inferred from homology"/>
<dbReference type="PANTHER" id="PTHR30246">
    <property type="entry name" value="2-KETO-3-DEOXY-6-PHOSPHOGLUCONATE ALDOLASE"/>
    <property type="match status" value="1"/>
</dbReference>
<evidence type="ECO:0000256" key="6">
    <source>
        <dbReference type="ARBA" id="ARBA00023239"/>
    </source>
</evidence>
<comment type="subunit">
    <text evidence="4">Homotrimer.</text>
</comment>
<dbReference type="InterPro" id="IPR013785">
    <property type="entry name" value="Aldolase_TIM"/>
</dbReference>
<evidence type="ECO:0000313" key="9">
    <source>
        <dbReference type="EMBL" id="AGS53352.1"/>
    </source>
</evidence>
<keyword evidence="6 9" id="KW-0456">Lyase</keyword>
<name>A0A806K0U1_9BACT</name>
<organism evidence="9">
    <name type="scientific">uncultured bacterium contig00014</name>
    <dbReference type="NCBI Taxonomy" id="1181505"/>
    <lineage>
        <taxon>Bacteria</taxon>
        <taxon>environmental samples</taxon>
    </lineage>
</organism>
<keyword evidence="7" id="KW-0704">Schiff base</keyword>
<dbReference type="EC" id="4.1.2.14" evidence="5"/>
<comment type="catalytic activity">
    <reaction evidence="1">
        <text>2-dehydro-3-deoxy-6-phospho-D-gluconate = D-glyceraldehyde 3-phosphate + pyruvate</text>
        <dbReference type="Rhea" id="RHEA:17089"/>
        <dbReference type="ChEBI" id="CHEBI:15361"/>
        <dbReference type="ChEBI" id="CHEBI:57569"/>
        <dbReference type="ChEBI" id="CHEBI:59776"/>
        <dbReference type="EC" id="4.1.2.14"/>
    </reaction>
</comment>
<dbReference type="NCBIfam" id="TIGR01182">
    <property type="entry name" value="eda"/>
    <property type="match status" value="1"/>
</dbReference>
<dbReference type="PROSITE" id="PS00159">
    <property type="entry name" value="ALDOLASE_KDPG_KHG_1"/>
    <property type="match status" value="1"/>
</dbReference>
<evidence type="ECO:0000256" key="5">
    <source>
        <dbReference type="ARBA" id="ARBA00013063"/>
    </source>
</evidence>
<dbReference type="SUPFAM" id="SSF54593">
    <property type="entry name" value="Glyoxalase/Bleomycin resistance protein/Dihydroxybiphenyl dioxygenase"/>
    <property type="match status" value="1"/>
</dbReference>
<evidence type="ECO:0000256" key="2">
    <source>
        <dbReference type="ARBA" id="ARBA00004736"/>
    </source>
</evidence>
<dbReference type="PANTHER" id="PTHR30246:SF1">
    <property type="entry name" value="2-DEHYDRO-3-DEOXY-6-PHOSPHOGALACTONATE ALDOLASE-RELATED"/>
    <property type="match status" value="1"/>
</dbReference>
<dbReference type="PROSITE" id="PS00160">
    <property type="entry name" value="ALDOLASE_KDPG_KHG_2"/>
    <property type="match status" value="1"/>
</dbReference>
<comment type="pathway">
    <text evidence="2">Carbohydrate acid metabolism; 2-dehydro-3-deoxy-D-gluconate degradation; D-glyceraldehyde 3-phosphate and pyruvate from 2-dehydro-3-deoxy-D-gluconate: step 2/2.</text>
</comment>
<dbReference type="AlphaFoldDB" id="A0A806K0U1"/>
<sequence>MHAVLEELRKIGIIPVIKIDDAGKAVPLARALIAGGIPCAEVTFRTAQGEEAMARINREVPGILLGAGTVLSTVQVDKAIAAGAKFIVSPGFNPKVVSYCKEKGIPITPGCSGPTDIEQALEMGLEAVKFFPAEQAGGLEYIKAVAAPYSSMYFVPTGGINAQNIVKYIAYEKILACGGSWMVNADLINAGEFDKITALCREAQINMLGFEMHHIGINADNEDAAAKAADRFSALFGFKNTIRDSSVLSGSGIEIMKSPYLGKHGHIAIGTNSVLRARAYFERAGVEFNAESEKLDAKGNPLAIYFKEEIGGFAVHLVQKK</sequence>
<comment type="similarity">
    <text evidence="3">Belongs to the KHG/KDPG aldolase family.</text>
</comment>
<dbReference type="InterPro" id="IPR029068">
    <property type="entry name" value="Glyas_Bleomycin-R_OHBP_Dase"/>
</dbReference>
<evidence type="ECO:0000256" key="1">
    <source>
        <dbReference type="ARBA" id="ARBA00000654"/>
    </source>
</evidence>
<keyword evidence="8" id="KW-0119">Carbohydrate metabolism</keyword>
<evidence type="ECO:0000256" key="7">
    <source>
        <dbReference type="ARBA" id="ARBA00023270"/>
    </source>
</evidence>
<evidence type="ECO:0000256" key="8">
    <source>
        <dbReference type="ARBA" id="ARBA00023277"/>
    </source>
</evidence>
<dbReference type="GO" id="GO:0008675">
    <property type="term" value="F:2-dehydro-3-deoxy-phosphogluconate aldolase activity"/>
    <property type="evidence" value="ECO:0007669"/>
    <property type="project" value="UniProtKB-EC"/>
</dbReference>
<dbReference type="InterPro" id="IPR000887">
    <property type="entry name" value="Aldlse_KDPG_KHG"/>
</dbReference>
<protein>
    <recommendedName>
        <fullName evidence="5">2-dehydro-3-deoxy-phosphogluconate aldolase</fullName>
        <ecNumber evidence="5">4.1.2.14</ecNumber>
    </recommendedName>
</protein>
<evidence type="ECO:0000256" key="4">
    <source>
        <dbReference type="ARBA" id="ARBA00011233"/>
    </source>
</evidence>
<dbReference type="NCBIfam" id="NF004325">
    <property type="entry name" value="PRK05718.1"/>
    <property type="match status" value="1"/>
</dbReference>
<dbReference type="SUPFAM" id="SSF51569">
    <property type="entry name" value="Aldolase"/>
    <property type="match status" value="1"/>
</dbReference>
<dbReference type="InterPro" id="IPR031337">
    <property type="entry name" value="KDPG/KHG_AS_1"/>
</dbReference>
<dbReference type="Gene3D" id="3.20.20.70">
    <property type="entry name" value="Aldolase class I"/>
    <property type="match status" value="1"/>
</dbReference>
<dbReference type="EMBL" id="JQ844230">
    <property type="protein sequence ID" value="AGS53352.1"/>
    <property type="molecule type" value="Genomic_DNA"/>
</dbReference>
<dbReference type="Pfam" id="PF01081">
    <property type="entry name" value="Aldolase"/>
    <property type="match status" value="1"/>
</dbReference>
<accession>A0A806K0U1</accession>
<dbReference type="CDD" id="cd00452">
    <property type="entry name" value="KDPG_aldolase"/>
    <property type="match status" value="1"/>
</dbReference>
<dbReference type="InterPro" id="IPR031338">
    <property type="entry name" value="KDPG/KHG_AS_2"/>
</dbReference>
<evidence type="ECO:0000256" key="3">
    <source>
        <dbReference type="ARBA" id="ARBA00006906"/>
    </source>
</evidence>
<dbReference type="Gene3D" id="3.10.180.10">
    <property type="entry name" value="2,3-Dihydroxybiphenyl 1,2-Dioxygenase, domain 1"/>
    <property type="match status" value="1"/>
</dbReference>